<sequence length="530" mass="57224">MTRPPSRPARSWGLLALLIGAAAVPALLSAQAVDEQAAVYGLDARSPVPLTSQIFEKSCVGCHGADMTGGIGPSLIDATWIHGGDDAAILKTIAEGVPDKGMPAFAASLAENERLGLLALIREKGTDYIKARTVESLPFPTGPQTSAHAAFRFETVVGEGRLDTPWSILFLSPDRMLVSERPGRLRIVTTGGEVGPPIANVPAIVHDFGQGGILGLARHPDYRRNGYLYLAYTDEMPDRFGEARKCAGRIYCFSTASQLKVIRFRLAGNAMVDRTTIWQAAPESYRLSPSFGGRLAFGSDGMLYITVGDRAYSAMEAQEVATPNGKIHRVADDGHVPPDNPFVGVPGADPTIWSFGHRNPQGLAVDPRSGRLWSSEHGPRGGDELNLIRRGGNYGWPLATFGMGYDGRPFDPAYPLGHSQAAIELTAPSRPIDRAGFIAPVVHWTPSIAVSSILFYSGTAFPAWRDSLLVTSLRQQKLLRLTIEHDAVTEQELLFERHGNVRDVAEAPDGSLYVAMNLPSQIIRMVPAMK</sequence>
<dbReference type="EMBL" id="CP059319">
    <property type="protein sequence ID" value="QTH21666.1"/>
    <property type="molecule type" value="Genomic_DNA"/>
</dbReference>
<dbReference type="Gene3D" id="2.120.10.30">
    <property type="entry name" value="TolB, C-terminal domain"/>
    <property type="match status" value="1"/>
</dbReference>
<dbReference type="AlphaFoldDB" id="A0A975D2L6"/>
<keyword evidence="3 4" id="KW-0408">Iron</keyword>
<feature type="domain" description="Cytochrome c" evidence="6">
    <location>
        <begin position="46"/>
        <end position="125"/>
    </location>
</feature>
<dbReference type="InterPro" id="IPR011042">
    <property type="entry name" value="6-blade_b-propeller_TolB-like"/>
</dbReference>
<dbReference type="PANTHER" id="PTHR19328">
    <property type="entry name" value="HEDGEHOG-INTERACTING PROTEIN"/>
    <property type="match status" value="1"/>
</dbReference>
<organism evidence="7 8">
    <name type="scientific">Rhizorhabdus wittichii</name>
    <dbReference type="NCBI Taxonomy" id="160791"/>
    <lineage>
        <taxon>Bacteria</taxon>
        <taxon>Pseudomonadati</taxon>
        <taxon>Pseudomonadota</taxon>
        <taxon>Alphaproteobacteria</taxon>
        <taxon>Sphingomonadales</taxon>
        <taxon>Sphingomonadaceae</taxon>
        <taxon>Rhizorhabdus</taxon>
    </lineage>
</organism>
<keyword evidence="1 4" id="KW-0349">Heme</keyword>
<dbReference type="Proteomes" id="UP000664914">
    <property type="component" value="Chromosome"/>
</dbReference>
<dbReference type="InterPro" id="IPR009056">
    <property type="entry name" value="Cyt_c-like_dom"/>
</dbReference>
<dbReference type="RefSeq" id="WP_208632844.1">
    <property type="nucleotide sequence ID" value="NZ_CP059319.1"/>
</dbReference>
<keyword evidence="5" id="KW-0732">Signal</keyword>
<keyword evidence="2 4" id="KW-0479">Metal-binding</keyword>
<evidence type="ECO:0000256" key="4">
    <source>
        <dbReference type="PROSITE-ProRule" id="PRU00433"/>
    </source>
</evidence>
<evidence type="ECO:0000256" key="3">
    <source>
        <dbReference type="ARBA" id="ARBA00023004"/>
    </source>
</evidence>
<evidence type="ECO:0000256" key="2">
    <source>
        <dbReference type="ARBA" id="ARBA00022723"/>
    </source>
</evidence>
<feature type="chain" id="PRO_5037317664" evidence="5">
    <location>
        <begin position="33"/>
        <end position="530"/>
    </location>
</feature>
<dbReference type="InterPro" id="IPR012938">
    <property type="entry name" value="Glc/Sorbosone_DH"/>
</dbReference>
<dbReference type="SUPFAM" id="SSF50952">
    <property type="entry name" value="Soluble quinoprotein glucose dehydrogenase"/>
    <property type="match status" value="1"/>
</dbReference>
<accession>A0A975D2L6</accession>
<reference evidence="7" key="2">
    <citation type="submission" date="2021-04" db="EMBL/GenBank/DDBJ databases">
        <title>Isolation and genomic analysis of the ibuprofen-degrading bacterium Sphingomonas strain MPO218.</title>
        <authorList>
            <person name="Aulestia M."/>
            <person name="Flores A."/>
            <person name="Mangas E.L."/>
            <person name="Perez-Pulido A.J."/>
            <person name="Santero E."/>
            <person name="Camacho E.M."/>
        </authorList>
    </citation>
    <scope>NUCLEOTIDE SEQUENCE</scope>
    <source>
        <strain evidence="7">MPO218</strain>
    </source>
</reference>
<name>A0A975D2L6_9SPHN</name>
<dbReference type="PANTHER" id="PTHR19328:SF75">
    <property type="entry name" value="ALDOSE SUGAR DEHYDROGENASE YLII"/>
    <property type="match status" value="1"/>
</dbReference>
<proteinExistence type="predicted"/>
<dbReference type="GO" id="GO:0009055">
    <property type="term" value="F:electron transfer activity"/>
    <property type="evidence" value="ECO:0007669"/>
    <property type="project" value="InterPro"/>
</dbReference>
<dbReference type="Pfam" id="PF07995">
    <property type="entry name" value="GSDH"/>
    <property type="match status" value="1"/>
</dbReference>
<dbReference type="InterPro" id="IPR011041">
    <property type="entry name" value="Quinoprot_gluc/sorb_DH_b-prop"/>
</dbReference>
<evidence type="ECO:0000259" key="6">
    <source>
        <dbReference type="PROSITE" id="PS51007"/>
    </source>
</evidence>
<dbReference type="Gene3D" id="1.10.760.10">
    <property type="entry name" value="Cytochrome c-like domain"/>
    <property type="match status" value="1"/>
</dbReference>
<protein>
    <submittedName>
        <fullName evidence="7">PQQ-dependent sugar dehydrogenase</fullName>
    </submittedName>
</protein>
<evidence type="ECO:0000256" key="1">
    <source>
        <dbReference type="ARBA" id="ARBA00022617"/>
    </source>
</evidence>
<dbReference type="InterPro" id="IPR036909">
    <property type="entry name" value="Cyt_c-like_dom_sf"/>
</dbReference>
<feature type="signal peptide" evidence="5">
    <location>
        <begin position="1"/>
        <end position="32"/>
    </location>
</feature>
<dbReference type="PROSITE" id="PS51007">
    <property type="entry name" value="CYTC"/>
    <property type="match status" value="1"/>
</dbReference>
<dbReference type="GO" id="GO:0046872">
    <property type="term" value="F:metal ion binding"/>
    <property type="evidence" value="ECO:0007669"/>
    <property type="project" value="UniProtKB-KW"/>
</dbReference>
<dbReference type="Pfam" id="PF13442">
    <property type="entry name" value="Cytochrome_CBB3"/>
    <property type="match status" value="1"/>
</dbReference>
<dbReference type="GO" id="GO:0020037">
    <property type="term" value="F:heme binding"/>
    <property type="evidence" value="ECO:0007669"/>
    <property type="project" value="InterPro"/>
</dbReference>
<evidence type="ECO:0000256" key="5">
    <source>
        <dbReference type="SAM" id="SignalP"/>
    </source>
</evidence>
<dbReference type="SUPFAM" id="SSF46626">
    <property type="entry name" value="Cytochrome c"/>
    <property type="match status" value="1"/>
</dbReference>
<reference evidence="7" key="1">
    <citation type="submission" date="2020-07" db="EMBL/GenBank/DDBJ databases">
        <authorList>
            <person name="Camacho E."/>
        </authorList>
    </citation>
    <scope>NUCLEOTIDE SEQUENCE</scope>
    <source>
        <strain evidence="7">MPO218</strain>
    </source>
</reference>
<evidence type="ECO:0000313" key="8">
    <source>
        <dbReference type="Proteomes" id="UP000664914"/>
    </source>
</evidence>
<evidence type="ECO:0000313" key="7">
    <source>
        <dbReference type="EMBL" id="QTH21666.1"/>
    </source>
</evidence>
<gene>
    <name evidence="7" type="ORF">HRJ34_25735</name>
</gene>